<comment type="subcellular location">
    <subcellularLocation>
        <location evidence="1">Cell membrane</location>
        <topology evidence="1">Peripheral membrane protein</topology>
    </subcellularLocation>
</comment>
<evidence type="ECO:0000259" key="6">
    <source>
        <dbReference type="PROSITE" id="PS50057"/>
    </source>
</evidence>
<sequence>MRSFYLICHFAFDRVWQDELTARLPTFGIEPELFTQINVFLCSRSITVRVGLSDYDFFDLNPGVPQSSVLAPILFLVFADYGDLCEDELDEKDDPTFLPTRLLRLIPGQILPQIQSNQNLAQKLKECYKSYKGITRDRAELQYLKIAQAHHLFGVDFFPIVCVRMKCPRALSLARYLTRNELTAWRGWDKHHTNAWLGVTAAGLQLYGKNQRERPRYTFQWNIIKNVSYRERKFTIKLIASWDCPGKTSHSSCVVSSSSTVPVTSTELISGTQQRPRQSSRSTGGRSPLIGAGGPTITNLTVASGLCSSGISAGSLPSTPLSARLTLLAPSPMGTSGLGASSNLTASPRTQRDASCERTIQHRGHSPTVIKNSAKIFDFDSGCIPGLNPILSRCSASELPILGGVGCLATPRIQTTDSSGAASSSSSKSSFLPLCRRPSGPLISVVEVWLADPSQAKTVMSMCAGNHALFMRRRQPDSVEVQQMRAQAREERARREIERSRLARARAEKAEAMEAKLALETRCAQLEQALRRQQELQRAYFPDGLSGNEGMLGKDGDKVDREPGVSTSQPHLTSHHGPHYPLPARDQGNEQRAYSAPEESQLPTCAQPQEESNVDDEGEEEEEEEEIGCDQSGDRLPSNRQFGECIFYPPEEIPENGDLDYTECMWRAIPDEQRLHPSGYRNQVYPQHFPASVYPIRRHSSVKYKSGSASTPATPFARRAYLGTAESGLNNQFDHHPLVDGIPRNFPPLAYSTKCVQHPGFCRSAGCALCDRHGLRSMGSSRNAIPADPRLFCDYPMYVYDNHLPVINGPHVCANARGSLPVLHSGICTCGESVAPGYPAPDPWAYQEQALPPTVTNNFPPYHPYGSFCPHPSHPSYAPAFAESNGPAEPHVYHQLPPDPVNRWRAHQNSSEGPPNNPSQLSTSMSAILSPVAGQRWRQLQAQKQQRQGGRHSQLERQQEQIGLLEPLTSINSRPFGPLVRTTSQIQLTPSGAHQTYSGNEFMPRWSQPDDLYHGHSLQQITALPQPPTEINRHTDLYMGSPEMGMVPPYTIPTDSQILRRAASITCTPWTKDPVPMARVPAYGEASYPEQLCLPSSQLNPSRRGYLTCRLQEERARFALLQAQFSKQLSDTWACLEVTRSPLGLKASNLYGPSLKDPTAQSEMRHDPAGASDGASTGGGVGAAGRAQRGSTVQAPGGYMSLDQLTSGLMAEPQQLLRTNWERSESTAEETSTDGLRTQEQFILATNPLPEEFHLTRDVRSQDPNPDGSMWSPVVSMAPPICPAHPPNPPPHICQYCVARDGRLHPGERMS</sequence>
<feature type="compositionally biased region" description="Basic and acidic residues" evidence="5">
    <location>
        <begin position="552"/>
        <end position="563"/>
    </location>
</feature>
<accession>A0AAV2TGV2</accession>
<dbReference type="InterPro" id="IPR035963">
    <property type="entry name" value="FERM_2"/>
</dbReference>
<dbReference type="GO" id="GO:0005886">
    <property type="term" value="C:plasma membrane"/>
    <property type="evidence" value="ECO:0007669"/>
    <property type="project" value="UniProtKB-SubCell"/>
</dbReference>
<gene>
    <name evidence="7" type="ORF">CDAUBV1_LOCUS10810</name>
</gene>
<evidence type="ECO:0000256" key="2">
    <source>
        <dbReference type="ARBA" id="ARBA00022475"/>
    </source>
</evidence>
<keyword evidence="2" id="KW-1003">Cell membrane</keyword>
<dbReference type="CDD" id="cd14473">
    <property type="entry name" value="FERM_B-lobe"/>
    <property type="match status" value="1"/>
</dbReference>
<comment type="caution">
    <text evidence="7">The sequence shown here is derived from an EMBL/GenBank/DDBJ whole genome shotgun (WGS) entry which is preliminary data.</text>
</comment>
<evidence type="ECO:0000256" key="1">
    <source>
        <dbReference type="ARBA" id="ARBA00004202"/>
    </source>
</evidence>
<dbReference type="InterPro" id="IPR011174">
    <property type="entry name" value="ERM"/>
</dbReference>
<protein>
    <recommendedName>
        <fullName evidence="6">FERM domain-containing protein</fullName>
    </recommendedName>
</protein>
<dbReference type="EMBL" id="CAXLJL010000345">
    <property type="protein sequence ID" value="CAL5136688.1"/>
    <property type="molecule type" value="Genomic_DNA"/>
</dbReference>
<feature type="region of interest" description="Disordered" evidence="5">
    <location>
        <begin position="265"/>
        <end position="294"/>
    </location>
</feature>
<organism evidence="7 8">
    <name type="scientific">Calicophoron daubneyi</name>
    <name type="common">Rumen fluke</name>
    <name type="synonym">Paramphistomum daubneyi</name>
    <dbReference type="NCBI Taxonomy" id="300641"/>
    <lineage>
        <taxon>Eukaryota</taxon>
        <taxon>Metazoa</taxon>
        <taxon>Spiralia</taxon>
        <taxon>Lophotrochozoa</taxon>
        <taxon>Platyhelminthes</taxon>
        <taxon>Trematoda</taxon>
        <taxon>Digenea</taxon>
        <taxon>Plagiorchiida</taxon>
        <taxon>Pronocephalata</taxon>
        <taxon>Paramphistomoidea</taxon>
        <taxon>Paramphistomidae</taxon>
        <taxon>Calicophoron</taxon>
    </lineage>
</organism>
<dbReference type="InterPro" id="IPR000299">
    <property type="entry name" value="FERM_domain"/>
</dbReference>
<evidence type="ECO:0000313" key="8">
    <source>
        <dbReference type="Proteomes" id="UP001497525"/>
    </source>
</evidence>
<evidence type="ECO:0000256" key="5">
    <source>
        <dbReference type="SAM" id="MobiDB-lite"/>
    </source>
</evidence>
<feature type="compositionally biased region" description="Acidic residues" evidence="5">
    <location>
        <begin position="612"/>
        <end position="628"/>
    </location>
</feature>
<feature type="compositionally biased region" description="Polar residues" evidence="5">
    <location>
        <begin position="601"/>
        <end position="611"/>
    </location>
</feature>
<dbReference type="Gene3D" id="2.30.29.30">
    <property type="entry name" value="Pleckstrin-homology domain (PH domain)/Phosphotyrosine-binding domain (PTB)"/>
    <property type="match status" value="1"/>
</dbReference>
<proteinExistence type="predicted"/>
<feature type="compositionally biased region" description="Low complexity" evidence="5">
    <location>
        <begin position="935"/>
        <end position="948"/>
    </location>
</feature>
<feature type="compositionally biased region" description="Polar residues" evidence="5">
    <location>
        <begin position="907"/>
        <end position="923"/>
    </location>
</feature>
<dbReference type="Proteomes" id="UP001497525">
    <property type="component" value="Unassembled WGS sequence"/>
</dbReference>
<feature type="domain" description="FERM" evidence="6">
    <location>
        <begin position="1"/>
        <end position="280"/>
    </location>
</feature>
<name>A0AAV2TGV2_CALDB</name>
<dbReference type="PROSITE" id="PS50057">
    <property type="entry name" value="FERM_3"/>
    <property type="match status" value="1"/>
</dbReference>
<evidence type="ECO:0000313" key="7">
    <source>
        <dbReference type="EMBL" id="CAL5136688.1"/>
    </source>
</evidence>
<dbReference type="Pfam" id="PF09380">
    <property type="entry name" value="FERM_C"/>
    <property type="match status" value="1"/>
</dbReference>
<keyword evidence="4" id="KW-0175">Coiled coil</keyword>
<dbReference type="SUPFAM" id="SSF47031">
    <property type="entry name" value="Second domain of FERM"/>
    <property type="match status" value="1"/>
</dbReference>
<feature type="region of interest" description="Disordered" evidence="5">
    <location>
        <begin position="879"/>
        <end position="923"/>
    </location>
</feature>
<dbReference type="SUPFAM" id="SSF50729">
    <property type="entry name" value="PH domain-like"/>
    <property type="match status" value="1"/>
</dbReference>
<dbReference type="InterPro" id="IPR018980">
    <property type="entry name" value="FERM_PH-like_C"/>
</dbReference>
<reference evidence="7" key="1">
    <citation type="submission" date="2024-06" db="EMBL/GenBank/DDBJ databases">
        <authorList>
            <person name="Liu X."/>
            <person name="Lenzi L."/>
            <person name="Haldenby T S."/>
            <person name="Uol C."/>
        </authorList>
    </citation>
    <scope>NUCLEOTIDE SEQUENCE</scope>
</reference>
<dbReference type="GO" id="GO:0003779">
    <property type="term" value="F:actin binding"/>
    <property type="evidence" value="ECO:0007669"/>
    <property type="project" value="InterPro"/>
</dbReference>
<feature type="region of interest" description="Disordered" evidence="5">
    <location>
        <begin position="541"/>
        <end position="641"/>
    </location>
</feature>
<dbReference type="InterPro" id="IPR019748">
    <property type="entry name" value="FERM_central"/>
</dbReference>
<keyword evidence="3" id="KW-0472">Membrane</keyword>
<feature type="region of interest" description="Disordered" evidence="5">
    <location>
        <begin position="935"/>
        <end position="958"/>
    </location>
</feature>
<dbReference type="SMART" id="SM01196">
    <property type="entry name" value="FERM_C"/>
    <property type="match status" value="1"/>
</dbReference>
<evidence type="ECO:0000256" key="4">
    <source>
        <dbReference type="SAM" id="Coils"/>
    </source>
</evidence>
<feature type="compositionally biased region" description="Polar residues" evidence="5">
    <location>
        <begin position="267"/>
        <end position="285"/>
    </location>
</feature>
<dbReference type="Pfam" id="PF00373">
    <property type="entry name" value="FERM_M"/>
    <property type="match status" value="1"/>
</dbReference>
<dbReference type="Gene3D" id="1.20.80.10">
    <property type="match status" value="1"/>
</dbReference>
<dbReference type="Gene3D" id="1.20.5.450">
    <property type="match status" value="1"/>
</dbReference>
<dbReference type="PANTHER" id="PTHR23281">
    <property type="entry name" value="MERLIN/MOESIN/EZRIN/RADIXIN"/>
    <property type="match status" value="1"/>
</dbReference>
<feature type="region of interest" description="Disordered" evidence="5">
    <location>
        <begin position="1147"/>
        <end position="1199"/>
    </location>
</feature>
<dbReference type="InterPro" id="IPR014352">
    <property type="entry name" value="FERM/acyl-CoA-bd_prot_sf"/>
</dbReference>
<evidence type="ECO:0000256" key="3">
    <source>
        <dbReference type="ARBA" id="ARBA00023136"/>
    </source>
</evidence>
<feature type="coiled-coil region" evidence="4">
    <location>
        <begin position="488"/>
        <end position="536"/>
    </location>
</feature>
<dbReference type="InterPro" id="IPR011993">
    <property type="entry name" value="PH-like_dom_sf"/>
</dbReference>